<dbReference type="AlphaFoldDB" id="A0A9X2B0K6"/>
<keyword evidence="2 4" id="KW-0808">Transferase</keyword>
<accession>A0A9X2B0K6</accession>
<dbReference type="PIRSF" id="PIRSF006078">
    <property type="entry name" value="GlxK"/>
    <property type="match status" value="1"/>
</dbReference>
<comment type="similarity">
    <text evidence="1 4">Belongs to the glycerate kinase type-1 family.</text>
</comment>
<dbReference type="GO" id="GO:0008887">
    <property type="term" value="F:glycerate kinase activity"/>
    <property type="evidence" value="ECO:0007669"/>
    <property type="project" value="UniProtKB-UniRule"/>
</dbReference>
<evidence type="ECO:0000256" key="2">
    <source>
        <dbReference type="ARBA" id="ARBA00022679"/>
    </source>
</evidence>
<dbReference type="Proteomes" id="UP001139488">
    <property type="component" value="Unassembled WGS sequence"/>
</dbReference>
<name>A0A9X2B0K6_9VIBR</name>
<evidence type="ECO:0000313" key="5">
    <source>
        <dbReference type="EMBL" id="MCJ2378703.1"/>
    </source>
</evidence>
<dbReference type="InterPro" id="IPR018193">
    <property type="entry name" value="Glyc_kinase_flavodox-like_fold"/>
</dbReference>
<evidence type="ECO:0000256" key="4">
    <source>
        <dbReference type="PIRNR" id="PIRNR006078"/>
    </source>
</evidence>
<evidence type="ECO:0000256" key="1">
    <source>
        <dbReference type="ARBA" id="ARBA00006284"/>
    </source>
</evidence>
<sequence length="382" mass="39348">MKIVIAPDSYKESLTAMEVAQSIETGFKQIFTEAEFIKLPMADGGEGTVQSLVDANDGSIVSCSVTGPLGKQVDGFYGLMGDESTAIIEMAAASGLHLVAPEQRDPMVTTTFGTGELVKAALDRGVKHIIVGIGGSATNDGGIGMAQALGASFLDAQGNELGFGGGELSKLASIDLSRLDPRLQAIKLEVACDVDNPLCGAKGASHVFGPQKGATPEMVVTLDKNLAHYADVIKATNGRDVIDISGAGAAGGLGAALLGLFDASLRPGIDIVMDAVRLSDVIKDADLVITGEGRIDSQTIHGKTPIGVARTAKRYDIPVIAIAGSTAKDCAIVHKHGIDAVYSVVLGATDLPTALKEAAFNVEMTSRNVAAAMAMPFGKKRD</sequence>
<gene>
    <name evidence="5" type="ORF">LNL84_17980</name>
</gene>
<dbReference type="SUPFAM" id="SSF110738">
    <property type="entry name" value="Glycerate kinase I"/>
    <property type="match status" value="1"/>
</dbReference>
<organism evidence="5 6">
    <name type="scientific">Vibrio gelatinilyticus</name>
    <dbReference type="NCBI Taxonomy" id="2893468"/>
    <lineage>
        <taxon>Bacteria</taxon>
        <taxon>Pseudomonadati</taxon>
        <taxon>Pseudomonadota</taxon>
        <taxon>Gammaproteobacteria</taxon>
        <taxon>Vibrionales</taxon>
        <taxon>Vibrionaceae</taxon>
        <taxon>Vibrio</taxon>
    </lineage>
</organism>
<dbReference type="InterPro" id="IPR018197">
    <property type="entry name" value="Glycerate_kinase_RE-like"/>
</dbReference>
<evidence type="ECO:0000313" key="6">
    <source>
        <dbReference type="Proteomes" id="UP001139488"/>
    </source>
</evidence>
<comment type="caution">
    <text evidence="5">The sequence shown here is derived from an EMBL/GenBank/DDBJ whole genome shotgun (WGS) entry which is preliminary data.</text>
</comment>
<evidence type="ECO:0000256" key="3">
    <source>
        <dbReference type="ARBA" id="ARBA00022777"/>
    </source>
</evidence>
<keyword evidence="3 4" id="KW-0418">Kinase</keyword>
<dbReference type="InterPro" id="IPR004381">
    <property type="entry name" value="Glycerate_kinase"/>
</dbReference>
<dbReference type="PANTHER" id="PTHR21599:SF0">
    <property type="entry name" value="GLYCERATE KINASE"/>
    <property type="match status" value="1"/>
</dbReference>
<dbReference type="Gene3D" id="3.90.1510.10">
    <property type="entry name" value="Glycerate kinase, domain 2"/>
    <property type="match status" value="1"/>
</dbReference>
<dbReference type="NCBIfam" id="TIGR00045">
    <property type="entry name" value="glycerate kinase"/>
    <property type="match status" value="1"/>
</dbReference>
<proteinExistence type="inferred from homology"/>
<dbReference type="PANTHER" id="PTHR21599">
    <property type="entry name" value="GLYCERATE KINASE"/>
    <property type="match status" value="1"/>
</dbReference>
<dbReference type="InterPro" id="IPR036129">
    <property type="entry name" value="Glycerate_kinase_sf"/>
</dbReference>
<protein>
    <submittedName>
        <fullName evidence="5">Glycerate kinase</fullName>
    </submittedName>
</protein>
<keyword evidence="6" id="KW-1185">Reference proteome</keyword>
<dbReference type="Pfam" id="PF02595">
    <property type="entry name" value="Gly_kinase"/>
    <property type="match status" value="1"/>
</dbReference>
<dbReference type="EMBL" id="JAJNNZ010000020">
    <property type="protein sequence ID" value="MCJ2378703.1"/>
    <property type="molecule type" value="Genomic_DNA"/>
</dbReference>
<dbReference type="Gene3D" id="3.40.50.10350">
    <property type="entry name" value="Glycerate kinase, domain 1"/>
    <property type="match status" value="1"/>
</dbReference>
<reference evidence="5" key="1">
    <citation type="submission" date="2021-11" db="EMBL/GenBank/DDBJ databases">
        <title>Vibrio ZSDE26 sp. nov. and Vibrio ZSDZ34 sp. nov., isolated from coastal seawater in Qingdao.</title>
        <authorList>
            <person name="Zhang P."/>
        </authorList>
    </citation>
    <scope>NUCLEOTIDE SEQUENCE</scope>
    <source>
        <strain evidence="5">ZSDZ34</strain>
    </source>
</reference>
<dbReference type="GO" id="GO:0031388">
    <property type="term" value="P:organic acid phosphorylation"/>
    <property type="evidence" value="ECO:0007669"/>
    <property type="project" value="UniProtKB-UniRule"/>
</dbReference>
<dbReference type="RefSeq" id="WP_244359097.1">
    <property type="nucleotide sequence ID" value="NZ_JAJNNZ010000020.1"/>
</dbReference>